<evidence type="ECO:0000313" key="2">
    <source>
        <dbReference type="Proteomes" id="UP001140087"/>
    </source>
</evidence>
<accession>A0ACC1L7J7</accession>
<dbReference type="Proteomes" id="UP001140087">
    <property type="component" value="Unassembled WGS sequence"/>
</dbReference>
<evidence type="ECO:0000313" key="1">
    <source>
        <dbReference type="EMBL" id="KAJ2802092.1"/>
    </source>
</evidence>
<sequence>MSPFPAPAHPRPYGHARTPSALAYPAPPFHKQFEHAHHRAYPSPYMAHPGAALPPPPPAHMYLQPYRPLTPPHQFR</sequence>
<comment type="caution">
    <text evidence="1">The sequence shown here is derived from an EMBL/GenBank/DDBJ whole genome shotgun (WGS) entry which is preliminary data.</text>
</comment>
<reference evidence="1" key="1">
    <citation type="submission" date="2022-07" db="EMBL/GenBank/DDBJ databases">
        <title>Phylogenomic reconstructions and comparative analyses of Kickxellomycotina fungi.</title>
        <authorList>
            <person name="Reynolds N.K."/>
            <person name="Stajich J.E."/>
            <person name="Barry K."/>
            <person name="Grigoriev I.V."/>
            <person name="Crous P."/>
            <person name="Smith M.E."/>
        </authorList>
    </citation>
    <scope>NUCLEOTIDE SEQUENCE</scope>
    <source>
        <strain evidence="1">BCRC 34780</strain>
    </source>
</reference>
<proteinExistence type="predicted"/>
<gene>
    <name evidence="1" type="ORF">H4R21_002554</name>
</gene>
<name>A0ACC1L7J7_9FUNG</name>
<keyword evidence="2" id="KW-1185">Reference proteome</keyword>
<organism evidence="1 2">
    <name type="scientific">Coemansia helicoidea</name>
    <dbReference type="NCBI Taxonomy" id="1286919"/>
    <lineage>
        <taxon>Eukaryota</taxon>
        <taxon>Fungi</taxon>
        <taxon>Fungi incertae sedis</taxon>
        <taxon>Zoopagomycota</taxon>
        <taxon>Kickxellomycotina</taxon>
        <taxon>Kickxellomycetes</taxon>
        <taxon>Kickxellales</taxon>
        <taxon>Kickxellaceae</taxon>
        <taxon>Coemansia</taxon>
    </lineage>
</organism>
<dbReference type="EMBL" id="JANBUN010000668">
    <property type="protein sequence ID" value="KAJ2802092.1"/>
    <property type="molecule type" value="Genomic_DNA"/>
</dbReference>
<protein>
    <submittedName>
        <fullName evidence="1">Uncharacterized protein</fullName>
    </submittedName>
</protein>